<reference evidence="10" key="1">
    <citation type="submission" date="2018-07" db="EMBL/GenBank/DDBJ databases">
        <authorList>
            <person name="Safronova V.I."/>
            <person name="Chirak E.R."/>
            <person name="Sazanova A.L."/>
        </authorList>
    </citation>
    <scope>NUCLEOTIDE SEQUENCE [LARGE SCALE GENOMIC DNA]</scope>
    <source>
        <strain evidence="10">RCAM04685</strain>
    </source>
</reference>
<feature type="transmembrane region" description="Helical" evidence="7">
    <location>
        <begin position="119"/>
        <end position="141"/>
    </location>
</feature>
<evidence type="ECO:0000313" key="10">
    <source>
        <dbReference type="Proteomes" id="UP000255207"/>
    </source>
</evidence>
<dbReference type="SUPFAM" id="SSF161098">
    <property type="entry name" value="MetI-like"/>
    <property type="match status" value="1"/>
</dbReference>
<evidence type="ECO:0000256" key="1">
    <source>
        <dbReference type="ARBA" id="ARBA00004651"/>
    </source>
</evidence>
<evidence type="ECO:0000256" key="2">
    <source>
        <dbReference type="ARBA" id="ARBA00022448"/>
    </source>
</evidence>
<keyword evidence="3" id="KW-1003">Cell membrane</keyword>
<proteinExistence type="inferred from homology"/>
<feature type="transmembrane region" description="Helical" evidence="7">
    <location>
        <begin position="147"/>
        <end position="166"/>
    </location>
</feature>
<keyword evidence="4 7" id="KW-0812">Transmembrane</keyword>
<keyword evidence="10" id="KW-1185">Reference proteome</keyword>
<evidence type="ECO:0000256" key="7">
    <source>
        <dbReference type="RuleBase" id="RU363032"/>
    </source>
</evidence>
<dbReference type="PANTHER" id="PTHR30151">
    <property type="entry name" value="ALKANE SULFONATE ABC TRANSPORTER-RELATED, MEMBRANE SUBUNIT"/>
    <property type="match status" value="1"/>
</dbReference>
<sequence length="276" mass="30371">MSAAERTGDVTSVLPEPAQDERSEFGDSAMLGFQFLLAVVVLFMWQGASGRLVDDFFVSNPIDVFRRLYTWTANGSIFQHIAATIYETIAGFMIGASMGVLLGIWLGMSRFYSRLLNPFLWALNALPKVALAPLFVLWFGLGLESKIALAAILTLFIVFINTYQGIKDVDEDLLDTVRLMKATRGQLLRKVILPSSVAWIFTGFKVALPNALIGAVIGEMIASSYGLGYLVQLSGAQFDTAGVFAVLFVIGILAVILNQLIEMAHSRLDHWRVLNR</sequence>
<dbReference type="InterPro" id="IPR035906">
    <property type="entry name" value="MetI-like_sf"/>
</dbReference>
<dbReference type="GO" id="GO:0005886">
    <property type="term" value="C:plasma membrane"/>
    <property type="evidence" value="ECO:0007669"/>
    <property type="project" value="UniProtKB-SubCell"/>
</dbReference>
<dbReference type="InterPro" id="IPR000515">
    <property type="entry name" value="MetI-like"/>
</dbReference>
<feature type="domain" description="ABC transmembrane type-1" evidence="8">
    <location>
        <begin position="81"/>
        <end position="261"/>
    </location>
</feature>
<evidence type="ECO:0000256" key="5">
    <source>
        <dbReference type="ARBA" id="ARBA00022989"/>
    </source>
</evidence>
<dbReference type="PANTHER" id="PTHR30151:SF20">
    <property type="entry name" value="ABC TRANSPORTER PERMEASE PROTEIN HI_0355-RELATED"/>
    <property type="match status" value="1"/>
</dbReference>
<name>A0A370L983_9HYPH</name>
<comment type="subcellular location">
    <subcellularLocation>
        <location evidence="1 7">Cell membrane</location>
        <topology evidence="1 7">Multi-pass membrane protein</topology>
    </subcellularLocation>
</comment>
<dbReference type="OrthoDB" id="8138334at2"/>
<dbReference type="Gene3D" id="1.10.3720.10">
    <property type="entry name" value="MetI-like"/>
    <property type="match status" value="1"/>
</dbReference>
<protein>
    <submittedName>
        <fullName evidence="9">ABC transporter permease</fullName>
    </submittedName>
</protein>
<feature type="transmembrane region" description="Helical" evidence="7">
    <location>
        <begin position="29"/>
        <end position="48"/>
    </location>
</feature>
<keyword evidence="6 7" id="KW-0472">Membrane</keyword>
<evidence type="ECO:0000256" key="3">
    <source>
        <dbReference type="ARBA" id="ARBA00022475"/>
    </source>
</evidence>
<evidence type="ECO:0000256" key="6">
    <source>
        <dbReference type="ARBA" id="ARBA00023136"/>
    </source>
</evidence>
<evidence type="ECO:0000259" key="8">
    <source>
        <dbReference type="PROSITE" id="PS50928"/>
    </source>
</evidence>
<dbReference type="EMBL" id="QQTP01000003">
    <property type="protein sequence ID" value="RDJ26954.1"/>
    <property type="molecule type" value="Genomic_DNA"/>
</dbReference>
<dbReference type="Proteomes" id="UP000255207">
    <property type="component" value="Unassembled WGS sequence"/>
</dbReference>
<dbReference type="GO" id="GO:0055085">
    <property type="term" value="P:transmembrane transport"/>
    <property type="evidence" value="ECO:0007669"/>
    <property type="project" value="InterPro"/>
</dbReference>
<gene>
    <name evidence="9" type="ORF">DWE98_08940</name>
</gene>
<accession>A0A370L983</accession>
<comment type="caution">
    <text evidence="9">The sequence shown here is derived from an EMBL/GenBank/DDBJ whole genome shotgun (WGS) entry which is preliminary data.</text>
</comment>
<keyword evidence="2 7" id="KW-0813">Transport</keyword>
<dbReference type="CDD" id="cd06261">
    <property type="entry name" value="TM_PBP2"/>
    <property type="match status" value="1"/>
</dbReference>
<dbReference type="RefSeq" id="WP_114828838.1">
    <property type="nucleotide sequence ID" value="NZ_QQTO01000001.1"/>
</dbReference>
<organism evidence="9 10">
    <name type="scientific">Bosea caraganae</name>
    <dbReference type="NCBI Taxonomy" id="2763117"/>
    <lineage>
        <taxon>Bacteria</taxon>
        <taxon>Pseudomonadati</taxon>
        <taxon>Pseudomonadota</taxon>
        <taxon>Alphaproteobacteria</taxon>
        <taxon>Hyphomicrobiales</taxon>
        <taxon>Boseaceae</taxon>
        <taxon>Bosea</taxon>
    </lineage>
</organism>
<feature type="transmembrane region" description="Helical" evidence="7">
    <location>
        <begin position="243"/>
        <end position="261"/>
    </location>
</feature>
<evidence type="ECO:0000256" key="4">
    <source>
        <dbReference type="ARBA" id="ARBA00022692"/>
    </source>
</evidence>
<feature type="transmembrane region" description="Helical" evidence="7">
    <location>
        <begin position="89"/>
        <end position="107"/>
    </location>
</feature>
<keyword evidence="5 7" id="KW-1133">Transmembrane helix</keyword>
<dbReference type="AlphaFoldDB" id="A0A370L983"/>
<dbReference type="PROSITE" id="PS50928">
    <property type="entry name" value="ABC_TM1"/>
    <property type="match status" value="1"/>
</dbReference>
<comment type="similarity">
    <text evidence="7">Belongs to the binding-protein-dependent transport system permease family.</text>
</comment>
<evidence type="ECO:0000313" key="9">
    <source>
        <dbReference type="EMBL" id="RDJ26954.1"/>
    </source>
</evidence>
<dbReference type="Pfam" id="PF00528">
    <property type="entry name" value="BPD_transp_1"/>
    <property type="match status" value="1"/>
</dbReference>